<accession>A0A933L2I9</accession>
<dbReference type="PANTHER" id="PTHR40254:SF1">
    <property type="entry name" value="BLR0577 PROTEIN"/>
    <property type="match status" value="1"/>
</dbReference>
<dbReference type="EMBL" id="JACRAF010000042">
    <property type="protein sequence ID" value="MBI4923079.1"/>
    <property type="molecule type" value="Genomic_DNA"/>
</dbReference>
<feature type="region of interest" description="Disordered" evidence="1">
    <location>
        <begin position="187"/>
        <end position="206"/>
    </location>
</feature>
<dbReference type="PANTHER" id="PTHR40254">
    <property type="entry name" value="BLR0577 PROTEIN"/>
    <property type="match status" value="1"/>
</dbReference>
<feature type="compositionally biased region" description="Polar residues" evidence="1">
    <location>
        <begin position="187"/>
        <end position="198"/>
    </location>
</feature>
<comment type="caution">
    <text evidence="3">The sequence shown here is derived from an EMBL/GenBank/DDBJ whole genome shotgun (WGS) entry which is preliminary data.</text>
</comment>
<dbReference type="Proteomes" id="UP000782610">
    <property type="component" value="Unassembled WGS sequence"/>
</dbReference>
<organism evidence="3 4">
    <name type="scientific">Devosia nanyangense</name>
    <dbReference type="NCBI Taxonomy" id="1228055"/>
    <lineage>
        <taxon>Bacteria</taxon>
        <taxon>Pseudomonadati</taxon>
        <taxon>Pseudomonadota</taxon>
        <taxon>Alphaproteobacteria</taxon>
        <taxon>Hyphomicrobiales</taxon>
        <taxon>Devosiaceae</taxon>
        <taxon>Devosia</taxon>
    </lineage>
</organism>
<evidence type="ECO:0000256" key="1">
    <source>
        <dbReference type="SAM" id="MobiDB-lite"/>
    </source>
</evidence>
<dbReference type="SUPFAM" id="SSF51905">
    <property type="entry name" value="FAD/NAD(P)-binding domain"/>
    <property type="match status" value="1"/>
</dbReference>
<dbReference type="InterPro" id="IPR038732">
    <property type="entry name" value="HpyO/CreE_NAD-binding"/>
</dbReference>
<evidence type="ECO:0000313" key="4">
    <source>
        <dbReference type="Proteomes" id="UP000782610"/>
    </source>
</evidence>
<gene>
    <name evidence="3" type="ORF">HY834_15150</name>
</gene>
<dbReference type="InterPro" id="IPR036188">
    <property type="entry name" value="FAD/NAD-bd_sf"/>
</dbReference>
<dbReference type="AlphaFoldDB" id="A0A933L2I9"/>
<name>A0A933L2I9_9HYPH</name>
<protein>
    <submittedName>
        <fullName evidence="3">FAD/NAD(P)-binding protein</fullName>
    </submittedName>
</protein>
<feature type="domain" description="FAD-dependent urate hydroxylase HpyO/Asp monooxygenase CreE-like FAD/NAD(P)-binding" evidence="2">
    <location>
        <begin position="3"/>
        <end position="132"/>
    </location>
</feature>
<proteinExistence type="predicted"/>
<dbReference type="InterPro" id="IPR052189">
    <property type="entry name" value="L-asp_N-monooxygenase_NS-form"/>
</dbReference>
<reference evidence="3" key="1">
    <citation type="submission" date="2020-07" db="EMBL/GenBank/DDBJ databases">
        <title>Huge and variable diversity of episymbiotic CPR bacteria and DPANN archaea in groundwater ecosystems.</title>
        <authorList>
            <person name="He C.Y."/>
            <person name="Keren R."/>
            <person name="Whittaker M."/>
            <person name="Farag I.F."/>
            <person name="Doudna J."/>
            <person name="Cate J.H.D."/>
            <person name="Banfield J.F."/>
        </authorList>
    </citation>
    <scope>NUCLEOTIDE SEQUENCE</scope>
    <source>
        <strain evidence="3">NC_groundwater_1586_Pr3_B-0.1um_66_15</strain>
    </source>
</reference>
<evidence type="ECO:0000313" key="3">
    <source>
        <dbReference type="EMBL" id="MBI4923079.1"/>
    </source>
</evidence>
<sequence length="206" mass="21986">MALQLARKSLDIEVILVERTDRPGRGLAYGTTCAEHVVNVVPGRLSAFADDPNHFVRWLHRSGMLPAPESFAFVSRHLVGDYLAEMLGAAGPNLTIVQDEVTTLNDTGAGVEVSLKSSPPLFGDTVILATGHGWIRQYPEPASVPPDVPVTILGTGLSMIDRWLSLRTSGHRGPITAVSRLASCPTATPPASVSTSMHQLFPSADQ</sequence>
<evidence type="ECO:0000259" key="2">
    <source>
        <dbReference type="Pfam" id="PF13454"/>
    </source>
</evidence>
<dbReference type="Pfam" id="PF13454">
    <property type="entry name" value="NAD_binding_9"/>
    <property type="match status" value="1"/>
</dbReference>